<keyword evidence="2" id="KW-0805">Transcription regulation</keyword>
<dbReference type="CDD" id="cd06171">
    <property type="entry name" value="Sigma70_r4"/>
    <property type="match status" value="1"/>
</dbReference>
<dbReference type="GO" id="GO:0006352">
    <property type="term" value="P:DNA-templated transcription initiation"/>
    <property type="evidence" value="ECO:0007669"/>
    <property type="project" value="InterPro"/>
</dbReference>
<dbReference type="Pfam" id="PF08281">
    <property type="entry name" value="Sigma70_r4_2"/>
    <property type="match status" value="1"/>
</dbReference>
<dbReference type="GO" id="GO:0003677">
    <property type="term" value="F:DNA binding"/>
    <property type="evidence" value="ECO:0007669"/>
    <property type="project" value="UniProtKB-KW"/>
</dbReference>
<sequence length="189" mass="20644">MQLVPHPALTDLGDDQLMTLAREGSRDAFRVLVRRHETKAVAFGTRYLGSAPQAKDAAQEAFVELYLTLGRYQPRGHFPSYWHQILLNQCRMTVRAAASQRAAYARLESVPSGTAATPDELLSALQDQKAVTRALDTLSEKLRVVVALRFGAGLQLQEIAETLELPVGTVKSRLFAGLADLKSALKGTA</sequence>
<dbReference type="AlphaFoldDB" id="A0A2W5T9P7"/>
<dbReference type="GO" id="GO:0016987">
    <property type="term" value="F:sigma factor activity"/>
    <property type="evidence" value="ECO:0007669"/>
    <property type="project" value="UniProtKB-KW"/>
</dbReference>
<dbReference type="Proteomes" id="UP000249061">
    <property type="component" value="Unassembled WGS sequence"/>
</dbReference>
<dbReference type="InterPro" id="IPR014284">
    <property type="entry name" value="RNA_pol_sigma-70_dom"/>
</dbReference>
<evidence type="ECO:0000256" key="1">
    <source>
        <dbReference type="ARBA" id="ARBA00010641"/>
    </source>
</evidence>
<organism evidence="8 9">
    <name type="scientific">Archangium gephyra</name>
    <dbReference type="NCBI Taxonomy" id="48"/>
    <lineage>
        <taxon>Bacteria</taxon>
        <taxon>Pseudomonadati</taxon>
        <taxon>Myxococcota</taxon>
        <taxon>Myxococcia</taxon>
        <taxon>Myxococcales</taxon>
        <taxon>Cystobacterineae</taxon>
        <taxon>Archangiaceae</taxon>
        <taxon>Archangium</taxon>
    </lineage>
</organism>
<evidence type="ECO:0000256" key="4">
    <source>
        <dbReference type="ARBA" id="ARBA00023125"/>
    </source>
</evidence>
<keyword evidence="5" id="KW-0804">Transcription</keyword>
<dbReference type="SUPFAM" id="SSF88946">
    <property type="entry name" value="Sigma2 domain of RNA polymerase sigma factors"/>
    <property type="match status" value="1"/>
</dbReference>
<evidence type="ECO:0000256" key="2">
    <source>
        <dbReference type="ARBA" id="ARBA00023015"/>
    </source>
</evidence>
<dbReference type="InterPro" id="IPR013325">
    <property type="entry name" value="RNA_pol_sigma_r2"/>
</dbReference>
<protein>
    <submittedName>
        <fullName evidence="8">Uncharacterized protein</fullName>
    </submittedName>
</protein>
<gene>
    <name evidence="8" type="ORF">DI536_15140</name>
</gene>
<dbReference type="SUPFAM" id="SSF88659">
    <property type="entry name" value="Sigma3 and sigma4 domains of RNA polymerase sigma factors"/>
    <property type="match status" value="1"/>
</dbReference>
<dbReference type="PANTHER" id="PTHR43133">
    <property type="entry name" value="RNA POLYMERASE ECF-TYPE SIGMA FACTO"/>
    <property type="match status" value="1"/>
</dbReference>
<evidence type="ECO:0000313" key="8">
    <source>
        <dbReference type="EMBL" id="PZR12240.1"/>
    </source>
</evidence>
<keyword evidence="4" id="KW-0238">DNA-binding</keyword>
<dbReference type="InterPro" id="IPR039425">
    <property type="entry name" value="RNA_pol_sigma-70-like"/>
</dbReference>
<dbReference type="Pfam" id="PF04542">
    <property type="entry name" value="Sigma70_r2"/>
    <property type="match status" value="1"/>
</dbReference>
<dbReference type="EMBL" id="QFQP01000012">
    <property type="protein sequence ID" value="PZR12240.1"/>
    <property type="molecule type" value="Genomic_DNA"/>
</dbReference>
<dbReference type="PANTHER" id="PTHR43133:SF8">
    <property type="entry name" value="RNA POLYMERASE SIGMA FACTOR HI_1459-RELATED"/>
    <property type="match status" value="1"/>
</dbReference>
<dbReference type="Gene3D" id="1.10.10.10">
    <property type="entry name" value="Winged helix-like DNA-binding domain superfamily/Winged helix DNA-binding domain"/>
    <property type="match status" value="1"/>
</dbReference>
<comment type="caution">
    <text evidence="8">The sequence shown here is derived from an EMBL/GenBank/DDBJ whole genome shotgun (WGS) entry which is preliminary data.</text>
</comment>
<dbReference type="InterPro" id="IPR007627">
    <property type="entry name" value="RNA_pol_sigma70_r2"/>
</dbReference>
<evidence type="ECO:0000259" key="6">
    <source>
        <dbReference type="Pfam" id="PF04542"/>
    </source>
</evidence>
<name>A0A2W5T9P7_9BACT</name>
<feature type="domain" description="RNA polymerase sigma factor 70 region 4 type 2" evidence="7">
    <location>
        <begin position="130"/>
        <end position="181"/>
    </location>
</feature>
<accession>A0A2W5T9P7</accession>
<keyword evidence="3" id="KW-0731">Sigma factor</keyword>
<dbReference type="InterPro" id="IPR036388">
    <property type="entry name" value="WH-like_DNA-bd_sf"/>
</dbReference>
<feature type="domain" description="RNA polymerase sigma-70 region 2" evidence="6">
    <location>
        <begin position="32"/>
        <end position="98"/>
    </location>
</feature>
<reference evidence="8 9" key="1">
    <citation type="submission" date="2017-08" db="EMBL/GenBank/DDBJ databases">
        <title>Infants hospitalized years apart are colonized by the same room-sourced microbial strains.</title>
        <authorList>
            <person name="Brooks B."/>
            <person name="Olm M.R."/>
            <person name="Firek B.A."/>
            <person name="Baker R."/>
            <person name="Thomas B.C."/>
            <person name="Morowitz M.J."/>
            <person name="Banfield J.F."/>
        </authorList>
    </citation>
    <scope>NUCLEOTIDE SEQUENCE [LARGE SCALE GENOMIC DNA]</scope>
    <source>
        <strain evidence="8">S2_003_000_R2_14</strain>
    </source>
</reference>
<comment type="similarity">
    <text evidence="1">Belongs to the sigma-70 factor family. ECF subfamily.</text>
</comment>
<evidence type="ECO:0000256" key="5">
    <source>
        <dbReference type="ARBA" id="ARBA00023163"/>
    </source>
</evidence>
<dbReference type="NCBIfam" id="TIGR02937">
    <property type="entry name" value="sigma70-ECF"/>
    <property type="match status" value="1"/>
</dbReference>
<evidence type="ECO:0000259" key="7">
    <source>
        <dbReference type="Pfam" id="PF08281"/>
    </source>
</evidence>
<dbReference type="InterPro" id="IPR013249">
    <property type="entry name" value="RNA_pol_sigma70_r4_t2"/>
</dbReference>
<evidence type="ECO:0000313" key="9">
    <source>
        <dbReference type="Proteomes" id="UP000249061"/>
    </source>
</evidence>
<evidence type="ECO:0000256" key="3">
    <source>
        <dbReference type="ARBA" id="ARBA00023082"/>
    </source>
</evidence>
<dbReference type="InterPro" id="IPR013324">
    <property type="entry name" value="RNA_pol_sigma_r3/r4-like"/>
</dbReference>
<dbReference type="Gene3D" id="1.10.1740.10">
    <property type="match status" value="1"/>
</dbReference>
<proteinExistence type="inferred from homology"/>